<evidence type="ECO:0000313" key="1">
    <source>
        <dbReference type="EMBL" id="XBM31565.1"/>
    </source>
</evidence>
<gene>
    <name evidence="1" type="ORF">ABFV38_05505</name>
</gene>
<dbReference type="RefSeq" id="WP_348958746.1">
    <property type="nucleotide sequence ID" value="NZ_CP157375.1"/>
</dbReference>
<protein>
    <submittedName>
        <fullName evidence="1">DUF6678 family protein</fullName>
    </submittedName>
</protein>
<organism evidence="1">
    <name type="scientific">Enterobacter cloacae complex sp. Mu1197</name>
    <dbReference type="NCBI Taxonomy" id="3152302"/>
    <lineage>
        <taxon>Bacteria</taxon>
        <taxon>Pseudomonadati</taxon>
        <taxon>Pseudomonadota</taxon>
        <taxon>Gammaproteobacteria</taxon>
        <taxon>Enterobacterales</taxon>
        <taxon>Enterobacteriaceae</taxon>
        <taxon>Enterobacter</taxon>
        <taxon>Enterobacter cloacae complex</taxon>
    </lineage>
</organism>
<reference evidence="1" key="1">
    <citation type="submission" date="2024-05" db="EMBL/GenBank/DDBJ databases">
        <title>Copy number flexibility facilitates heteroresistance to increasing antibiotic pressure and threatens the beta-lactam pipeline.</title>
        <authorList>
            <person name="Choby J.E."/>
            <person name="Weiss D.S."/>
        </authorList>
    </citation>
    <scope>NUCLEOTIDE SEQUENCE</scope>
    <source>
        <strain evidence="1">Mu1197</strain>
    </source>
</reference>
<name>A0AAU7FZ20_9ENTR</name>
<dbReference type="EMBL" id="CP157375">
    <property type="protein sequence ID" value="XBM31565.1"/>
    <property type="molecule type" value="Genomic_DNA"/>
</dbReference>
<dbReference type="Pfam" id="PF20383">
    <property type="entry name" value="DUF6678"/>
    <property type="match status" value="1"/>
</dbReference>
<dbReference type="AlphaFoldDB" id="A0AAU7FZ20"/>
<sequence length="104" mass="12129">MLYSCMNNTKWYEIRMAMVSMESPPLWKITFLNGYESAVDGEWFYHFCEGGYLDIKYLDIMTNSVEQHTMVGTILRAIHLPGIEVSTGYRIWGYADSVSYVDYI</sequence>
<proteinExistence type="predicted"/>
<dbReference type="InterPro" id="IPR046500">
    <property type="entry name" value="DUF6678"/>
</dbReference>
<accession>A0AAU7FZ20</accession>